<sequence length="57" mass="6363">MEDLEVNISFMETCIECDKSMRGDDGKTLGGMMKSISLDGATIYATKCWECVFSEEI</sequence>
<gene>
    <name evidence="1" type="ORF">UFOVP658_71</name>
</gene>
<reference evidence="1" key="1">
    <citation type="submission" date="2020-04" db="EMBL/GenBank/DDBJ databases">
        <authorList>
            <person name="Chiriac C."/>
            <person name="Salcher M."/>
            <person name="Ghai R."/>
            <person name="Kavagutti S V."/>
        </authorList>
    </citation>
    <scope>NUCLEOTIDE SEQUENCE</scope>
</reference>
<organism evidence="1">
    <name type="scientific">uncultured Caudovirales phage</name>
    <dbReference type="NCBI Taxonomy" id="2100421"/>
    <lineage>
        <taxon>Viruses</taxon>
        <taxon>Duplodnaviria</taxon>
        <taxon>Heunggongvirae</taxon>
        <taxon>Uroviricota</taxon>
        <taxon>Caudoviricetes</taxon>
        <taxon>Peduoviridae</taxon>
        <taxon>Maltschvirus</taxon>
        <taxon>Maltschvirus maltsch</taxon>
    </lineage>
</organism>
<dbReference type="EMBL" id="LR796639">
    <property type="protein sequence ID" value="CAB4156514.1"/>
    <property type="molecule type" value="Genomic_DNA"/>
</dbReference>
<proteinExistence type="predicted"/>
<protein>
    <submittedName>
        <fullName evidence="1">Uncharacterized protein</fullName>
    </submittedName>
</protein>
<name>A0A6J5NMI4_9CAUD</name>
<accession>A0A6J5NMI4</accession>
<evidence type="ECO:0000313" key="1">
    <source>
        <dbReference type="EMBL" id="CAB4156514.1"/>
    </source>
</evidence>